<evidence type="ECO:0008006" key="9">
    <source>
        <dbReference type="Google" id="ProtNLM"/>
    </source>
</evidence>
<keyword evidence="8" id="KW-1185">Reference proteome</keyword>
<dbReference type="EMBL" id="BMAR01000002">
    <property type="protein sequence ID" value="GFR41738.1"/>
    <property type="molecule type" value="Genomic_DNA"/>
</dbReference>
<evidence type="ECO:0000256" key="6">
    <source>
        <dbReference type="SAM" id="Phobius"/>
    </source>
</evidence>
<dbReference type="AlphaFoldDB" id="A0AAD3DJA4"/>
<feature type="compositionally biased region" description="Basic and acidic residues" evidence="5">
    <location>
        <begin position="208"/>
        <end position="218"/>
    </location>
</feature>
<feature type="transmembrane region" description="Helical" evidence="6">
    <location>
        <begin position="444"/>
        <end position="467"/>
    </location>
</feature>
<dbReference type="GO" id="GO:0005886">
    <property type="term" value="C:plasma membrane"/>
    <property type="evidence" value="ECO:0007669"/>
    <property type="project" value="TreeGrafter"/>
</dbReference>
<feature type="transmembrane region" description="Helical" evidence="6">
    <location>
        <begin position="68"/>
        <end position="88"/>
    </location>
</feature>
<name>A0AAD3DJA4_9CHLO</name>
<feature type="compositionally biased region" description="Low complexity" evidence="5">
    <location>
        <begin position="146"/>
        <end position="157"/>
    </location>
</feature>
<dbReference type="Proteomes" id="UP001054857">
    <property type="component" value="Unassembled WGS sequence"/>
</dbReference>
<reference evidence="7 8" key="1">
    <citation type="journal article" date="2021" name="Sci. Rep.">
        <title>Genome sequencing of the multicellular alga Astrephomene provides insights into convergent evolution of germ-soma differentiation.</title>
        <authorList>
            <person name="Yamashita S."/>
            <person name="Yamamoto K."/>
            <person name="Matsuzaki R."/>
            <person name="Suzuki S."/>
            <person name="Yamaguchi H."/>
            <person name="Hirooka S."/>
            <person name="Minakuchi Y."/>
            <person name="Miyagishima S."/>
            <person name="Kawachi M."/>
            <person name="Toyoda A."/>
            <person name="Nozaki H."/>
        </authorList>
    </citation>
    <scope>NUCLEOTIDE SEQUENCE [LARGE SCALE GENOMIC DNA]</scope>
    <source>
        <strain evidence="7 8">NIES-4017</strain>
    </source>
</reference>
<evidence type="ECO:0000256" key="2">
    <source>
        <dbReference type="ARBA" id="ARBA00022692"/>
    </source>
</evidence>
<gene>
    <name evidence="7" type="ORF">Agub_g2491</name>
</gene>
<feature type="transmembrane region" description="Helical" evidence="6">
    <location>
        <begin position="32"/>
        <end position="56"/>
    </location>
</feature>
<evidence type="ECO:0000313" key="7">
    <source>
        <dbReference type="EMBL" id="GFR41738.1"/>
    </source>
</evidence>
<evidence type="ECO:0000256" key="3">
    <source>
        <dbReference type="ARBA" id="ARBA00022989"/>
    </source>
</evidence>
<dbReference type="PANTHER" id="PTHR11040">
    <property type="entry name" value="ZINC/IRON TRANSPORTER"/>
    <property type="match status" value="1"/>
</dbReference>
<protein>
    <recommendedName>
        <fullName evidence="9">Zinc/iron permease</fullName>
    </recommendedName>
</protein>
<comment type="subcellular location">
    <subcellularLocation>
        <location evidence="1">Membrane</location>
        <topology evidence="1">Multi-pass membrane protein</topology>
    </subcellularLocation>
</comment>
<feature type="transmembrane region" description="Helical" evidence="6">
    <location>
        <begin position="100"/>
        <end position="119"/>
    </location>
</feature>
<dbReference type="PANTHER" id="PTHR11040:SF44">
    <property type="entry name" value="PROTEIN ZNTC-RELATED"/>
    <property type="match status" value="1"/>
</dbReference>
<evidence type="ECO:0000313" key="8">
    <source>
        <dbReference type="Proteomes" id="UP001054857"/>
    </source>
</evidence>
<feature type="transmembrane region" description="Helical" evidence="6">
    <location>
        <begin position="348"/>
        <end position="368"/>
    </location>
</feature>
<dbReference type="GO" id="GO:0005385">
    <property type="term" value="F:zinc ion transmembrane transporter activity"/>
    <property type="evidence" value="ECO:0007669"/>
    <property type="project" value="TreeGrafter"/>
</dbReference>
<dbReference type="InterPro" id="IPR003689">
    <property type="entry name" value="ZIP"/>
</dbReference>
<evidence type="ECO:0000256" key="1">
    <source>
        <dbReference type="ARBA" id="ARBA00004141"/>
    </source>
</evidence>
<feature type="transmembrane region" description="Helical" evidence="6">
    <location>
        <begin position="514"/>
        <end position="531"/>
    </location>
</feature>
<sequence length="532" mass="54859">MSRHLLGMVEEAPADLELNSASDELVKTVDTLGLRIAAVFIILLAGLLGGLPPLFLKAFQRQESLQTFLIRAFSAGVILALALVHIVPDAIQDLADIGGIKYPIGGTSILFGIAAMIFIEHGAHMMYGIPHVHHSDAAPPARPLESQTQSLPTQQPSAIGEGCEDDAKASCRGNQQPGHAHAHAHPHPPQPPMLQQQEDKAASCGHPQHLEHQQENPLRDQQLPLPAPTATTAATSTAAFARRSAGPSLGHRSAGAGSGPCGSPLAATSLPLFSSSDCTLARSECSTPHGGAMATGGTASAAAAASTALLLHCAPDHCHDCVSRSSAPNWASAVEVSAAGDSPLRLRIIAYLFELGCIFHSFIIGLSLGVNQTSMAQVRALLIALSFHQALEGLSLASVINRGGFSGARAALMVAMYGVTCPAGVAIGIAIAKSYEPESLQARAAQGVLNGVSGGMLLYISLVQLIAEDMGKYVTEPSSSSSSSKNAHGSGPTGRSGCHASGGSEIGYRIRMPSFLAFCAGAASMCLLAVWA</sequence>
<comment type="caution">
    <text evidence="7">The sequence shown here is derived from an EMBL/GenBank/DDBJ whole genome shotgun (WGS) entry which is preliminary data.</text>
</comment>
<evidence type="ECO:0000256" key="5">
    <source>
        <dbReference type="SAM" id="MobiDB-lite"/>
    </source>
</evidence>
<keyword evidence="4 6" id="KW-0472">Membrane</keyword>
<keyword evidence="2 6" id="KW-0812">Transmembrane</keyword>
<keyword evidence="3 6" id="KW-1133">Transmembrane helix</keyword>
<proteinExistence type="predicted"/>
<feature type="transmembrane region" description="Helical" evidence="6">
    <location>
        <begin position="412"/>
        <end position="432"/>
    </location>
</feature>
<feature type="region of interest" description="Disordered" evidence="5">
    <location>
        <begin position="135"/>
        <end position="235"/>
    </location>
</feature>
<accession>A0AAD3DJA4</accession>
<evidence type="ECO:0000256" key="4">
    <source>
        <dbReference type="ARBA" id="ARBA00023136"/>
    </source>
</evidence>
<dbReference type="Pfam" id="PF02535">
    <property type="entry name" value="Zip"/>
    <property type="match status" value="1"/>
</dbReference>
<feature type="region of interest" description="Disordered" evidence="5">
    <location>
        <begin position="477"/>
        <end position="498"/>
    </location>
</feature>
<organism evidence="7 8">
    <name type="scientific">Astrephomene gubernaculifera</name>
    <dbReference type="NCBI Taxonomy" id="47775"/>
    <lineage>
        <taxon>Eukaryota</taxon>
        <taxon>Viridiplantae</taxon>
        <taxon>Chlorophyta</taxon>
        <taxon>core chlorophytes</taxon>
        <taxon>Chlorophyceae</taxon>
        <taxon>CS clade</taxon>
        <taxon>Chlamydomonadales</taxon>
        <taxon>Astrephomenaceae</taxon>
        <taxon>Astrephomene</taxon>
    </lineage>
</organism>